<evidence type="ECO:0000256" key="6">
    <source>
        <dbReference type="ARBA" id="ARBA00022989"/>
    </source>
</evidence>
<dbReference type="EMBL" id="CAJZBQ010000053">
    <property type="protein sequence ID" value="CAG9331892.1"/>
    <property type="molecule type" value="Genomic_DNA"/>
</dbReference>
<dbReference type="SUPFAM" id="SSF47661">
    <property type="entry name" value="t-snare proteins"/>
    <property type="match status" value="1"/>
</dbReference>
<dbReference type="GO" id="GO:0006886">
    <property type="term" value="P:intracellular protein transport"/>
    <property type="evidence" value="ECO:0007669"/>
    <property type="project" value="InterPro"/>
</dbReference>
<feature type="transmembrane region" description="Helical" evidence="10">
    <location>
        <begin position="186"/>
        <end position="205"/>
    </location>
</feature>
<evidence type="ECO:0000256" key="5">
    <source>
        <dbReference type="ARBA" id="ARBA00022927"/>
    </source>
</evidence>
<evidence type="ECO:0000256" key="7">
    <source>
        <dbReference type="ARBA" id="ARBA00023054"/>
    </source>
</evidence>
<dbReference type="AlphaFoldDB" id="A0AAU9JZY6"/>
<dbReference type="PANTHER" id="PTHR21230">
    <property type="entry name" value="VESICLE TRANSPORT V-SNARE PROTEIN VTI1-RELATED"/>
    <property type="match status" value="1"/>
</dbReference>
<proteinExistence type="inferred from homology"/>
<comment type="similarity">
    <text evidence="2">Belongs to the VTI1 family.</text>
</comment>
<dbReference type="InterPro" id="IPR010989">
    <property type="entry name" value="SNARE"/>
</dbReference>
<evidence type="ECO:0000256" key="9">
    <source>
        <dbReference type="SAM" id="Coils"/>
    </source>
</evidence>
<dbReference type="GO" id="GO:0031201">
    <property type="term" value="C:SNARE complex"/>
    <property type="evidence" value="ECO:0007669"/>
    <property type="project" value="TreeGrafter"/>
</dbReference>
<keyword evidence="8 10" id="KW-0472">Membrane</keyword>
<evidence type="ECO:0000313" key="12">
    <source>
        <dbReference type="EMBL" id="CAG9331892.1"/>
    </source>
</evidence>
<evidence type="ECO:0000256" key="8">
    <source>
        <dbReference type="ARBA" id="ARBA00023136"/>
    </source>
</evidence>
<dbReference type="Gene3D" id="1.20.58.400">
    <property type="entry name" value="t-snare proteins"/>
    <property type="match status" value="1"/>
</dbReference>
<evidence type="ECO:0000256" key="1">
    <source>
        <dbReference type="ARBA" id="ARBA00004211"/>
    </source>
</evidence>
<feature type="coiled-coil region" evidence="9">
    <location>
        <begin position="29"/>
        <end position="56"/>
    </location>
</feature>
<name>A0AAU9JZY6_9CILI</name>
<keyword evidence="3" id="KW-0813">Transport</keyword>
<evidence type="ECO:0000259" key="11">
    <source>
        <dbReference type="Pfam" id="PF05008"/>
    </source>
</evidence>
<evidence type="ECO:0000256" key="2">
    <source>
        <dbReference type="ARBA" id="ARBA00006108"/>
    </source>
</evidence>
<dbReference type="GO" id="GO:0006906">
    <property type="term" value="P:vesicle fusion"/>
    <property type="evidence" value="ECO:0007669"/>
    <property type="project" value="TreeGrafter"/>
</dbReference>
<dbReference type="Gene3D" id="1.20.5.110">
    <property type="match status" value="1"/>
</dbReference>
<organism evidence="12 13">
    <name type="scientific">Blepharisma stoltei</name>
    <dbReference type="NCBI Taxonomy" id="1481888"/>
    <lineage>
        <taxon>Eukaryota</taxon>
        <taxon>Sar</taxon>
        <taxon>Alveolata</taxon>
        <taxon>Ciliophora</taxon>
        <taxon>Postciliodesmatophora</taxon>
        <taxon>Heterotrichea</taxon>
        <taxon>Heterotrichida</taxon>
        <taxon>Blepharismidae</taxon>
        <taxon>Blepharisma</taxon>
    </lineage>
</organism>
<dbReference type="PANTHER" id="PTHR21230:SF26">
    <property type="entry name" value="VESICLE TRANSPORT THROUGH INTERACTION WITH T-SNARES HOMOLOG 1A"/>
    <property type="match status" value="1"/>
</dbReference>
<dbReference type="SUPFAM" id="SSF58038">
    <property type="entry name" value="SNARE fusion complex"/>
    <property type="match status" value="1"/>
</dbReference>
<keyword evidence="13" id="KW-1185">Reference proteome</keyword>
<dbReference type="InterPro" id="IPR038407">
    <property type="entry name" value="v-SNARE_N_sf"/>
</dbReference>
<dbReference type="GO" id="GO:0012507">
    <property type="term" value="C:ER to Golgi transport vesicle membrane"/>
    <property type="evidence" value="ECO:0007669"/>
    <property type="project" value="TreeGrafter"/>
</dbReference>
<gene>
    <name evidence="12" type="ORF">BSTOLATCC_MIC53950</name>
</gene>
<dbReference type="GO" id="GO:0000149">
    <property type="term" value="F:SNARE binding"/>
    <property type="evidence" value="ECO:0007669"/>
    <property type="project" value="TreeGrafter"/>
</dbReference>
<dbReference type="Proteomes" id="UP001162131">
    <property type="component" value="Unassembled WGS sequence"/>
</dbReference>
<reference evidence="12" key="1">
    <citation type="submission" date="2021-09" db="EMBL/GenBank/DDBJ databases">
        <authorList>
            <consortium name="AG Swart"/>
            <person name="Singh M."/>
            <person name="Singh A."/>
            <person name="Seah K."/>
            <person name="Emmerich C."/>
        </authorList>
    </citation>
    <scope>NUCLEOTIDE SEQUENCE</scope>
    <source>
        <strain evidence="12">ATCC30299</strain>
    </source>
</reference>
<evidence type="ECO:0000256" key="4">
    <source>
        <dbReference type="ARBA" id="ARBA00022692"/>
    </source>
</evidence>
<accession>A0AAU9JZY6</accession>
<dbReference type="GO" id="GO:0005484">
    <property type="term" value="F:SNAP receptor activity"/>
    <property type="evidence" value="ECO:0007669"/>
    <property type="project" value="TreeGrafter"/>
</dbReference>
<comment type="subcellular location">
    <subcellularLocation>
        <location evidence="1">Membrane</location>
        <topology evidence="1">Single-pass type IV membrane protein</topology>
    </subcellularLocation>
</comment>
<dbReference type="Pfam" id="PF12352">
    <property type="entry name" value="V-SNARE_C"/>
    <property type="match status" value="1"/>
</dbReference>
<keyword evidence="7 9" id="KW-0175">Coiled coil</keyword>
<dbReference type="GO" id="GO:0005789">
    <property type="term" value="C:endoplasmic reticulum membrane"/>
    <property type="evidence" value="ECO:0007669"/>
    <property type="project" value="TreeGrafter"/>
</dbReference>
<keyword evidence="5" id="KW-0653">Protein transport</keyword>
<dbReference type="Pfam" id="PF05008">
    <property type="entry name" value="V-SNARE"/>
    <property type="match status" value="1"/>
</dbReference>
<keyword evidence="6 10" id="KW-1133">Transmembrane helix</keyword>
<evidence type="ECO:0000256" key="10">
    <source>
        <dbReference type="SAM" id="Phobius"/>
    </source>
</evidence>
<dbReference type="InterPro" id="IPR007705">
    <property type="entry name" value="Vesicle_trsprt_v-SNARE_N"/>
</dbReference>
<dbReference type="GO" id="GO:0005794">
    <property type="term" value="C:Golgi apparatus"/>
    <property type="evidence" value="ECO:0007669"/>
    <property type="project" value="TreeGrafter"/>
</dbReference>
<comment type="caution">
    <text evidence="12">The sequence shown here is derived from an EMBL/GenBank/DDBJ whole genome shotgun (WGS) entry which is preliminary data.</text>
</comment>
<protein>
    <recommendedName>
        <fullName evidence="11">Vesicle transport v-SNARE N-terminal domain-containing protein</fullName>
    </recommendedName>
</protein>
<evidence type="ECO:0000313" key="13">
    <source>
        <dbReference type="Proteomes" id="UP001162131"/>
    </source>
</evidence>
<feature type="domain" description="Vesicle transport v-SNARE N-terminal" evidence="11">
    <location>
        <begin position="1"/>
        <end position="87"/>
    </location>
</feature>
<evidence type="ECO:0000256" key="3">
    <source>
        <dbReference type="ARBA" id="ARBA00022448"/>
    </source>
</evidence>
<dbReference type="GO" id="GO:0031902">
    <property type="term" value="C:late endosome membrane"/>
    <property type="evidence" value="ECO:0007669"/>
    <property type="project" value="TreeGrafter"/>
</dbReference>
<sequence length="208" mass="23529">MAELFKAYEKDFSKHLSSANKKLSTLSSSQNSEALLSDSKHDIEEAENTLKLMESEVQKMPPSLSAIYQKNFIRHSDSYQKVKQLINNEITRKNKGDLMGRSPIKGEREKVVSTTEVIIDSGNALDRTLQKGLEAEEMAYGTKRNLLEQRQKILDIKDKVDDVGTNLNAANRTIGVMDKRRIGMKLILYAIIILLIVALAFVLYIKLK</sequence>
<keyword evidence="4 10" id="KW-0812">Transmembrane</keyword>